<dbReference type="OrthoDB" id="9799243at2"/>
<reference evidence="3" key="2">
    <citation type="submission" date="2016-02" db="EMBL/GenBank/DDBJ databases">
        <title>Draft genome sequence of five rapidly growing Mycobacterium species.</title>
        <authorList>
            <person name="Katahira K."/>
            <person name="Gotou Y."/>
            <person name="Iida K."/>
            <person name="Ogura Y."/>
            <person name="Hayashi T."/>
        </authorList>
    </citation>
    <scope>NUCLEOTIDE SEQUENCE [LARGE SCALE GENOMIC DNA]</scope>
    <source>
        <strain evidence="3">JCM15654</strain>
    </source>
</reference>
<keyword evidence="1" id="KW-0812">Transmembrane</keyword>
<feature type="transmembrane region" description="Helical" evidence="1">
    <location>
        <begin position="183"/>
        <end position="205"/>
    </location>
</feature>
<keyword evidence="3" id="KW-1185">Reference proteome</keyword>
<feature type="transmembrane region" description="Helical" evidence="1">
    <location>
        <begin position="36"/>
        <end position="55"/>
    </location>
</feature>
<feature type="transmembrane region" description="Helical" evidence="1">
    <location>
        <begin position="95"/>
        <end position="117"/>
    </location>
</feature>
<evidence type="ECO:0000313" key="3">
    <source>
        <dbReference type="Proteomes" id="UP000069620"/>
    </source>
</evidence>
<protein>
    <submittedName>
        <fullName evidence="2">Succinate dehydrogenase membrane anchor subunit</fullName>
    </submittedName>
</protein>
<reference evidence="3" key="1">
    <citation type="journal article" date="2016" name="Genome Announc.">
        <title>Draft Genome Sequences of Five Rapidly Growing Mycobacterium Species, M. thermoresistibile, M. fortuitum subsp. acetamidolyticum, M. canariasense, M. brisbanense, and M. novocastrense.</title>
        <authorList>
            <person name="Katahira K."/>
            <person name="Ogura Y."/>
            <person name="Gotoh Y."/>
            <person name="Hayashi T."/>
        </authorList>
    </citation>
    <scope>NUCLEOTIDE SEQUENCE [LARGE SCALE GENOMIC DNA]</scope>
    <source>
        <strain evidence="3">JCM15654</strain>
    </source>
</reference>
<name>A0A117I894_9MYCO</name>
<accession>A0A117I894</accession>
<keyword evidence="1" id="KW-0472">Membrane</keyword>
<dbReference type="AlphaFoldDB" id="A0A117I894"/>
<dbReference type="STRING" id="146020.RMCB_6933"/>
<feature type="transmembrane region" description="Helical" evidence="1">
    <location>
        <begin position="245"/>
        <end position="269"/>
    </location>
</feature>
<sequence>MSAPTDDRRATGVFSPTRAQIPERTLRTDRWWQAPLLTDLGLAAFVIYATIRAFWGSAYWVPQYHYLTPFYSPCVSTACAPGASHFGHWVGALPWFIPMAFISLPFLLAFRLTCYYYRKAYYRSVWQSPTACAVAEPHAKYTGETRLPLIVQNAHRYFFYVAVLISLVNTYDAIVAFHSDKTASGFGFGLGNLILLVNVILLWVYTISCHSCRHVTGGRLKHFSKHPVRYWIWTQVSKLNTRHMLFAWITLGTLVLTDFYIMLVASGTISDLRFVG</sequence>
<organism evidence="2 3">
    <name type="scientific">Mycolicibacterium brisbanense</name>
    <dbReference type="NCBI Taxonomy" id="146020"/>
    <lineage>
        <taxon>Bacteria</taxon>
        <taxon>Bacillati</taxon>
        <taxon>Actinomycetota</taxon>
        <taxon>Actinomycetes</taxon>
        <taxon>Mycobacteriales</taxon>
        <taxon>Mycobacteriaceae</taxon>
        <taxon>Mycolicibacterium</taxon>
    </lineage>
</organism>
<proteinExistence type="predicted"/>
<keyword evidence="1" id="KW-1133">Transmembrane helix</keyword>
<feature type="transmembrane region" description="Helical" evidence="1">
    <location>
        <begin position="157"/>
        <end position="177"/>
    </location>
</feature>
<evidence type="ECO:0000256" key="1">
    <source>
        <dbReference type="SAM" id="Phobius"/>
    </source>
</evidence>
<evidence type="ECO:0000313" key="2">
    <source>
        <dbReference type="EMBL" id="GAS92837.1"/>
    </source>
</evidence>
<dbReference type="RefSeq" id="WP_029371592.1">
    <property type="nucleotide sequence ID" value="NZ_BCSX01000064.1"/>
</dbReference>
<comment type="caution">
    <text evidence="2">The sequence shown here is derived from an EMBL/GenBank/DDBJ whole genome shotgun (WGS) entry which is preliminary data.</text>
</comment>
<dbReference type="EMBL" id="BCSX01000064">
    <property type="protein sequence ID" value="GAS92837.1"/>
    <property type="molecule type" value="Genomic_DNA"/>
</dbReference>
<gene>
    <name evidence="2" type="ORF">RMCB_6933</name>
</gene>
<dbReference type="Proteomes" id="UP000069620">
    <property type="component" value="Unassembled WGS sequence"/>
</dbReference>